<protein>
    <submittedName>
        <fullName evidence="1">Uncharacterized protein</fullName>
    </submittedName>
</protein>
<accession>A0A9D7SZ58</accession>
<dbReference type="Proteomes" id="UP000808337">
    <property type="component" value="Unassembled WGS sequence"/>
</dbReference>
<evidence type="ECO:0000313" key="1">
    <source>
        <dbReference type="EMBL" id="MBK9984839.1"/>
    </source>
</evidence>
<dbReference type="AlphaFoldDB" id="A0A9D7SZ58"/>
<name>A0A9D7SZ58_9BACT</name>
<organism evidence="1 2">
    <name type="scientific">Candidatus Opimibacter skivensis</name>
    <dbReference type="NCBI Taxonomy" id="2982028"/>
    <lineage>
        <taxon>Bacteria</taxon>
        <taxon>Pseudomonadati</taxon>
        <taxon>Bacteroidota</taxon>
        <taxon>Saprospiria</taxon>
        <taxon>Saprospirales</taxon>
        <taxon>Saprospiraceae</taxon>
        <taxon>Candidatus Opimibacter</taxon>
    </lineage>
</organism>
<sequence length="51" mass="5468">MAIVNKSGLLSQIPLTQTLITINLKGFATEADELPCAAKLDIEKLRVSLGE</sequence>
<dbReference type="EMBL" id="JADKGY010000032">
    <property type="protein sequence ID" value="MBK9984839.1"/>
    <property type="molecule type" value="Genomic_DNA"/>
</dbReference>
<proteinExistence type="predicted"/>
<evidence type="ECO:0000313" key="2">
    <source>
        <dbReference type="Proteomes" id="UP000808337"/>
    </source>
</evidence>
<comment type="caution">
    <text evidence="1">The sequence shown here is derived from an EMBL/GenBank/DDBJ whole genome shotgun (WGS) entry which is preliminary data.</text>
</comment>
<gene>
    <name evidence="1" type="ORF">IPP15_21160</name>
</gene>
<reference evidence="1 2" key="1">
    <citation type="submission" date="2020-10" db="EMBL/GenBank/DDBJ databases">
        <title>Connecting structure to function with the recovery of over 1000 high-quality activated sludge metagenome-assembled genomes encoding full-length rRNA genes using long-read sequencing.</title>
        <authorList>
            <person name="Singleton C.M."/>
            <person name="Petriglieri F."/>
            <person name="Kristensen J.M."/>
            <person name="Kirkegaard R.H."/>
            <person name="Michaelsen T.Y."/>
            <person name="Andersen M.H."/>
            <person name="Karst S.M."/>
            <person name="Dueholm M.S."/>
            <person name="Nielsen P.H."/>
            <person name="Albertsen M."/>
        </authorList>
    </citation>
    <scope>NUCLEOTIDE SEQUENCE [LARGE SCALE GENOMIC DNA]</scope>
    <source>
        <strain evidence="1">Ribe_18-Q3-R11-54_MAXAC.273</strain>
    </source>
</reference>